<dbReference type="InterPro" id="IPR036779">
    <property type="entry name" value="LysM_dom_sf"/>
</dbReference>
<evidence type="ECO:0000313" key="3">
    <source>
        <dbReference type="EMBL" id="KIK12967.1"/>
    </source>
</evidence>
<evidence type="ECO:0000256" key="1">
    <source>
        <dbReference type="SAM" id="MobiDB-lite"/>
    </source>
</evidence>
<feature type="domain" description="LysM" evidence="2">
    <location>
        <begin position="166"/>
        <end position="195"/>
    </location>
</feature>
<name>A0A0C9YRP1_9AGAM</name>
<feature type="compositionally biased region" description="Basic and acidic residues" evidence="1">
    <location>
        <begin position="105"/>
        <end position="114"/>
    </location>
</feature>
<organism evidence="3 4">
    <name type="scientific">Pisolithus microcarpus 441</name>
    <dbReference type="NCBI Taxonomy" id="765257"/>
    <lineage>
        <taxon>Eukaryota</taxon>
        <taxon>Fungi</taxon>
        <taxon>Dikarya</taxon>
        <taxon>Basidiomycota</taxon>
        <taxon>Agaricomycotina</taxon>
        <taxon>Agaricomycetes</taxon>
        <taxon>Agaricomycetidae</taxon>
        <taxon>Boletales</taxon>
        <taxon>Sclerodermatineae</taxon>
        <taxon>Pisolithaceae</taxon>
        <taxon>Pisolithus</taxon>
    </lineage>
</organism>
<feature type="region of interest" description="Disordered" evidence="1">
    <location>
        <begin position="102"/>
        <end position="157"/>
    </location>
</feature>
<keyword evidence="4" id="KW-1185">Reference proteome</keyword>
<dbReference type="Gene3D" id="3.10.350.10">
    <property type="entry name" value="LysM domain"/>
    <property type="match status" value="1"/>
</dbReference>
<proteinExistence type="predicted"/>
<dbReference type="HOGENOM" id="CLU_066054_0_0_1"/>
<protein>
    <recommendedName>
        <fullName evidence="2">LysM domain-containing protein</fullName>
    </recommendedName>
</protein>
<sequence length="359" mass="39291">MNIRPNRATNLCLACSSSLPPKAHDVFLTRCCARPICPACLSSNPRLGRYNPCLSCLGGTAVVSASSSSRRLPHTLVTSEKNSINVDGALRDNDMFVLGDDEEEKDHHAEHKPSGDTGTPNIKTSPSHLTPHEPIIDYTSNSQTPTEPGPPSEQTSFSYEAVPPLYHLKRGDTLQGIALRLNLNGHELCRLNNLPMSTLTTTPHLLHTRTSIRLPPGARLQHRSAPTSVDPEAQDRAARERAEKRLQVVSGEADWRVAKAYVALADDPEADVLFDAKCKELGADINGSGLEARALDMYLEDEEWEKEQRKVGVGPTTYRKALAHILTSFTITEEEVIPSGTTAYMGQQNILVHSYAITT</sequence>
<gene>
    <name evidence="3" type="ORF">PISMIDRAFT_418904</name>
</gene>
<dbReference type="Pfam" id="PF01476">
    <property type="entry name" value="LysM"/>
    <property type="match status" value="1"/>
</dbReference>
<dbReference type="AlphaFoldDB" id="A0A0C9YRP1"/>
<evidence type="ECO:0000313" key="4">
    <source>
        <dbReference type="Proteomes" id="UP000054018"/>
    </source>
</evidence>
<accession>A0A0C9YRP1</accession>
<feature type="region of interest" description="Disordered" evidence="1">
    <location>
        <begin position="220"/>
        <end position="239"/>
    </location>
</feature>
<dbReference type="InterPro" id="IPR018392">
    <property type="entry name" value="LysM"/>
</dbReference>
<evidence type="ECO:0000259" key="2">
    <source>
        <dbReference type="Pfam" id="PF01476"/>
    </source>
</evidence>
<dbReference type="SUPFAM" id="SSF54106">
    <property type="entry name" value="LysM domain"/>
    <property type="match status" value="1"/>
</dbReference>
<reference evidence="4" key="2">
    <citation type="submission" date="2015-01" db="EMBL/GenBank/DDBJ databases">
        <title>Evolutionary Origins and Diversification of the Mycorrhizal Mutualists.</title>
        <authorList>
            <consortium name="DOE Joint Genome Institute"/>
            <consortium name="Mycorrhizal Genomics Consortium"/>
            <person name="Kohler A."/>
            <person name="Kuo A."/>
            <person name="Nagy L.G."/>
            <person name="Floudas D."/>
            <person name="Copeland A."/>
            <person name="Barry K.W."/>
            <person name="Cichocki N."/>
            <person name="Veneault-Fourrey C."/>
            <person name="LaButti K."/>
            <person name="Lindquist E.A."/>
            <person name="Lipzen A."/>
            <person name="Lundell T."/>
            <person name="Morin E."/>
            <person name="Murat C."/>
            <person name="Riley R."/>
            <person name="Ohm R."/>
            <person name="Sun H."/>
            <person name="Tunlid A."/>
            <person name="Henrissat B."/>
            <person name="Grigoriev I.V."/>
            <person name="Hibbett D.S."/>
            <person name="Martin F."/>
        </authorList>
    </citation>
    <scope>NUCLEOTIDE SEQUENCE [LARGE SCALE GENOMIC DNA]</scope>
    <source>
        <strain evidence="4">441</strain>
    </source>
</reference>
<feature type="compositionally biased region" description="Polar residues" evidence="1">
    <location>
        <begin position="116"/>
        <end position="128"/>
    </location>
</feature>
<reference evidence="3 4" key="1">
    <citation type="submission" date="2014-04" db="EMBL/GenBank/DDBJ databases">
        <authorList>
            <consortium name="DOE Joint Genome Institute"/>
            <person name="Kuo A."/>
            <person name="Kohler A."/>
            <person name="Costa M.D."/>
            <person name="Nagy L.G."/>
            <person name="Floudas D."/>
            <person name="Copeland A."/>
            <person name="Barry K.W."/>
            <person name="Cichocki N."/>
            <person name="Veneault-Fourrey C."/>
            <person name="LaButti K."/>
            <person name="Lindquist E.A."/>
            <person name="Lipzen A."/>
            <person name="Lundell T."/>
            <person name="Morin E."/>
            <person name="Murat C."/>
            <person name="Sun H."/>
            <person name="Tunlid A."/>
            <person name="Henrissat B."/>
            <person name="Grigoriev I.V."/>
            <person name="Hibbett D.S."/>
            <person name="Martin F."/>
            <person name="Nordberg H.P."/>
            <person name="Cantor M.N."/>
            <person name="Hua S.X."/>
        </authorList>
    </citation>
    <scope>NUCLEOTIDE SEQUENCE [LARGE SCALE GENOMIC DNA]</scope>
    <source>
        <strain evidence="3 4">441</strain>
    </source>
</reference>
<dbReference type="Proteomes" id="UP000054018">
    <property type="component" value="Unassembled WGS sequence"/>
</dbReference>
<feature type="compositionally biased region" description="Polar residues" evidence="1">
    <location>
        <begin position="138"/>
        <end position="157"/>
    </location>
</feature>
<dbReference type="OrthoDB" id="2107166at2759"/>
<dbReference type="CDD" id="cd00118">
    <property type="entry name" value="LysM"/>
    <property type="match status" value="1"/>
</dbReference>
<dbReference type="EMBL" id="KN834031">
    <property type="protein sequence ID" value="KIK12967.1"/>
    <property type="molecule type" value="Genomic_DNA"/>
</dbReference>